<evidence type="ECO:0008006" key="3">
    <source>
        <dbReference type="Google" id="ProtNLM"/>
    </source>
</evidence>
<proteinExistence type="predicted"/>
<dbReference type="Gene3D" id="3.80.10.10">
    <property type="entry name" value="Ribonuclease Inhibitor"/>
    <property type="match status" value="1"/>
</dbReference>
<dbReference type="RefSeq" id="WP_272092256.1">
    <property type="nucleotide sequence ID" value="NZ_JAQNDL010000005.1"/>
</dbReference>
<reference evidence="1 2" key="1">
    <citation type="submission" date="2022-11" db="EMBL/GenBank/DDBJ databases">
        <title>Minimal conservation of predation-associated metabolite biosynthetic gene clusters underscores biosynthetic potential of Myxococcota including descriptions for ten novel species: Archangium lansinium sp. nov., Myxococcus landrumus sp. nov., Nannocystis bai.</title>
        <authorList>
            <person name="Ahearne A."/>
            <person name="Stevens C."/>
            <person name="Dowd S."/>
        </authorList>
    </citation>
    <scope>NUCLEOTIDE SEQUENCE [LARGE SCALE GENOMIC DNA]</scope>
    <source>
        <strain evidence="1 2">BB15-2</strain>
    </source>
</reference>
<keyword evidence="2" id="KW-1185">Reference proteome</keyword>
<sequence>MADPRAGLRVLDDQVVDGYDPAHGLSLPDRIAWAVSVAGRGDAGEDVEDVGARWSGLLQSLLRDPAAPRLRTLILDDWSGQADLYDTPYEEGDPLPLMTRHASRLAGLERLYIGPFPAALPPAEGVCQGVGPALTKLPALTRLDLHGASGWALIPAKGHPRLRTLVMHVGELGDDSLANLIAAPFPALERVDLWLGPEALAEDAGEAEELAAALSSAKLPGLRELALRGLESPALLEALGGQTLELQALAITHAPGLGGALEGLLQAPWLGRLRRLELSGTGVSAELAAELAARGPVVVGAD</sequence>
<name>A0ABT5ECX3_9BACT</name>
<dbReference type="EMBL" id="JAQNDL010000005">
    <property type="protein sequence ID" value="MDC0723711.1"/>
    <property type="molecule type" value="Genomic_DNA"/>
</dbReference>
<accession>A0ABT5ECX3</accession>
<comment type="caution">
    <text evidence="1">The sequence shown here is derived from an EMBL/GenBank/DDBJ whole genome shotgun (WGS) entry which is preliminary data.</text>
</comment>
<dbReference type="InterPro" id="IPR032675">
    <property type="entry name" value="LRR_dom_sf"/>
</dbReference>
<evidence type="ECO:0000313" key="2">
    <source>
        <dbReference type="Proteomes" id="UP001221686"/>
    </source>
</evidence>
<evidence type="ECO:0000313" key="1">
    <source>
        <dbReference type="EMBL" id="MDC0723711.1"/>
    </source>
</evidence>
<dbReference type="Proteomes" id="UP001221686">
    <property type="component" value="Unassembled WGS sequence"/>
</dbReference>
<protein>
    <recommendedName>
        <fullName evidence="3">Leucine-rich repeat domain-containing protein</fullName>
    </recommendedName>
</protein>
<organism evidence="1 2">
    <name type="scientific">Nannocystis bainbridge</name>
    <dbReference type="NCBI Taxonomy" id="2995303"/>
    <lineage>
        <taxon>Bacteria</taxon>
        <taxon>Pseudomonadati</taxon>
        <taxon>Myxococcota</taxon>
        <taxon>Polyangia</taxon>
        <taxon>Nannocystales</taxon>
        <taxon>Nannocystaceae</taxon>
        <taxon>Nannocystis</taxon>
    </lineage>
</organism>
<gene>
    <name evidence="1" type="ORF">POL25_42905</name>
</gene>
<dbReference type="SUPFAM" id="SSF52047">
    <property type="entry name" value="RNI-like"/>
    <property type="match status" value="1"/>
</dbReference>